<gene>
    <name evidence="2" type="ORF">ARMOST_09784</name>
</gene>
<sequence length="252" mass="28484">MAPPKKYLTLEAKRLSVREKSKRYYERNRLQIRLRRRRARYEATTSMESCASKDSTVVNVKHITRLGKTNALEIQTRKKHLKHQANSPPSSKKPAPPPPLPLINLFLKLNAEANALQDKFNSFIQGMSISEYAESLLKAYFKSSSKRQGQIGVFVDPLMSLQALYAQNSRILCTNCRSCPPNGLSVNQRLHTSSYYFHAMATTPHALCYPSHLVTHHNCRIPSWQGTFDRKSSQNGIAASLPIGTVTRQSIT</sequence>
<reference evidence="3" key="1">
    <citation type="journal article" date="2017" name="Nat. Ecol. Evol.">
        <title>Genome expansion and lineage-specific genetic innovations in the forest pathogenic fungi Armillaria.</title>
        <authorList>
            <person name="Sipos G."/>
            <person name="Prasanna A.N."/>
            <person name="Walter M.C."/>
            <person name="O'Connor E."/>
            <person name="Balint B."/>
            <person name="Krizsan K."/>
            <person name="Kiss B."/>
            <person name="Hess J."/>
            <person name="Varga T."/>
            <person name="Slot J."/>
            <person name="Riley R."/>
            <person name="Boka B."/>
            <person name="Rigling D."/>
            <person name="Barry K."/>
            <person name="Lee J."/>
            <person name="Mihaltcheva S."/>
            <person name="LaButti K."/>
            <person name="Lipzen A."/>
            <person name="Waldron R."/>
            <person name="Moloney N.M."/>
            <person name="Sperisen C."/>
            <person name="Kredics L."/>
            <person name="Vagvoelgyi C."/>
            <person name="Patrignani A."/>
            <person name="Fitzpatrick D."/>
            <person name="Nagy I."/>
            <person name="Doyle S."/>
            <person name="Anderson J.B."/>
            <person name="Grigoriev I.V."/>
            <person name="Gueldener U."/>
            <person name="Muensterkoetter M."/>
            <person name="Nagy L.G."/>
        </authorList>
    </citation>
    <scope>NUCLEOTIDE SEQUENCE [LARGE SCALE GENOMIC DNA]</scope>
    <source>
        <strain evidence="3">C18/9</strain>
    </source>
</reference>
<dbReference type="Proteomes" id="UP000219338">
    <property type="component" value="Unassembled WGS sequence"/>
</dbReference>
<dbReference type="AlphaFoldDB" id="A0A284RCG7"/>
<name>A0A284RCG7_ARMOS</name>
<evidence type="ECO:0000256" key="1">
    <source>
        <dbReference type="SAM" id="MobiDB-lite"/>
    </source>
</evidence>
<organism evidence="2 3">
    <name type="scientific">Armillaria ostoyae</name>
    <name type="common">Armillaria root rot fungus</name>
    <dbReference type="NCBI Taxonomy" id="47428"/>
    <lineage>
        <taxon>Eukaryota</taxon>
        <taxon>Fungi</taxon>
        <taxon>Dikarya</taxon>
        <taxon>Basidiomycota</taxon>
        <taxon>Agaricomycotina</taxon>
        <taxon>Agaricomycetes</taxon>
        <taxon>Agaricomycetidae</taxon>
        <taxon>Agaricales</taxon>
        <taxon>Marasmiineae</taxon>
        <taxon>Physalacriaceae</taxon>
        <taxon>Armillaria</taxon>
    </lineage>
</organism>
<keyword evidence="3" id="KW-1185">Reference proteome</keyword>
<feature type="region of interest" description="Disordered" evidence="1">
    <location>
        <begin position="77"/>
        <end position="98"/>
    </location>
</feature>
<proteinExistence type="predicted"/>
<evidence type="ECO:0000313" key="2">
    <source>
        <dbReference type="EMBL" id="SJL06447.1"/>
    </source>
</evidence>
<protein>
    <submittedName>
        <fullName evidence="2">Uncharacterized protein</fullName>
    </submittedName>
</protein>
<dbReference type="EMBL" id="FUEG01000007">
    <property type="protein sequence ID" value="SJL06447.1"/>
    <property type="molecule type" value="Genomic_DNA"/>
</dbReference>
<evidence type="ECO:0000313" key="3">
    <source>
        <dbReference type="Proteomes" id="UP000219338"/>
    </source>
</evidence>
<accession>A0A284RCG7</accession>